<accession>A0ABT9NPG7</accession>
<sequence length="135" mass="14427">MRDALSFLASKKISPNAKLGSQQVAGDPGAPPIGVGGGPSSTGNANALSFDQAVANLNRLYPVGYGSSHIQAVTFGPKAPIAKTILTYGQSMNPRSPWSSDQTRLFGNKQWVDFPFTPQQIRRDRISARVLRAKS</sequence>
<evidence type="ECO:0000256" key="1">
    <source>
        <dbReference type="SAM" id="MobiDB-lite"/>
    </source>
</evidence>
<gene>
    <name evidence="2" type="ORF">J2S59_002067</name>
</gene>
<comment type="caution">
    <text evidence="2">The sequence shown here is derived from an EMBL/GenBank/DDBJ whole genome shotgun (WGS) entry which is preliminary data.</text>
</comment>
<keyword evidence="3" id="KW-1185">Reference proteome</keyword>
<dbReference type="Gene3D" id="3.60.20.10">
    <property type="entry name" value="Glutamine Phosphoribosylpyrophosphate, subunit 1, domain 1"/>
    <property type="match status" value="1"/>
</dbReference>
<dbReference type="Pfam" id="PF01804">
    <property type="entry name" value="Penicil_amidase"/>
    <property type="match status" value="1"/>
</dbReference>
<dbReference type="Proteomes" id="UP001240447">
    <property type="component" value="Unassembled WGS sequence"/>
</dbReference>
<name>A0ABT9NPG7_9ACTN</name>
<evidence type="ECO:0000313" key="3">
    <source>
        <dbReference type="Proteomes" id="UP001240447"/>
    </source>
</evidence>
<proteinExistence type="predicted"/>
<protein>
    <submittedName>
        <fullName evidence="2">Acyl-homoserine lactone acylase PvdQ</fullName>
    </submittedName>
</protein>
<feature type="region of interest" description="Disordered" evidence="1">
    <location>
        <begin position="18"/>
        <end position="46"/>
    </location>
</feature>
<reference evidence="2 3" key="1">
    <citation type="submission" date="2023-07" db="EMBL/GenBank/DDBJ databases">
        <title>Sequencing the genomes of 1000 actinobacteria strains.</title>
        <authorList>
            <person name="Klenk H.-P."/>
        </authorList>
    </citation>
    <scope>NUCLEOTIDE SEQUENCE [LARGE SCALE GENOMIC DNA]</scope>
    <source>
        <strain evidence="2 3">GD13</strain>
    </source>
</reference>
<dbReference type="Gene3D" id="1.10.1400.10">
    <property type="match status" value="1"/>
</dbReference>
<dbReference type="SUPFAM" id="SSF56235">
    <property type="entry name" value="N-terminal nucleophile aminohydrolases (Ntn hydrolases)"/>
    <property type="match status" value="1"/>
</dbReference>
<dbReference type="InterPro" id="IPR043147">
    <property type="entry name" value="Penicillin_amidase_A-knob"/>
</dbReference>
<dbReference type="EMBL" id="JAUSQM010000001">
    <property type="protein sequence ID" value="MDP9822258.1"/>
    <property type="molecule type" value="Genomic_DNA"/>
</dbReference>
<evidence type="ECO:0000313" key="2">
    <source>
        <dbReference type="EMBL" id="MDP9822258.1"/>
    </source>
</evidence>
<organism evidence="2 3">
    <name type="scientific">Nocardioides massiliensis</name>
    <dbReference type="NCBI Taxonomy" id="1325935"/>
    <lineage>
        <taxon>Bacteria</taxon>
        <taxon>Bacillati</taxon>
        <taxon>Actinomycetota</taxon>
        <taxon>Actinomycetes</taxon>
        <taxon>Propionibacteriales</taxon>
        <taxon>Nocardioidaceae</taxon>
        <taxon>Nocardioides</taxon>
    </lineage>
</organism>
<dbReference type="InterPro" id="IPR029055">
    <property type="entry name" value="Ntn_hydrolases_N"/>
</dbReference>
<dbReference type="InterPro" id="IPR002692">
    <property type="entry name" value="S45"/>
</dbReference>